<sequence>MARQSTTKGNRVEKAAPKKTKQSKPKPVKKECSICATTRQVGTSAGRGFKVVEGACEHFQNICNICIGKMVKEKIVKRDLDEAVLVCAFPDCEYVLDYTTIMGMIFKGAREK</sequence>
<feature type="region of interest" description="Disordered" evidence="1">
    <location>
        <begin position="1"/>
        <end position="29"/>
    </location>
</feature>
<evidence type="ECO:0000313" key="2">
    <source>
        <dbReference type="EMBL" id="KAL1613250.1"/>
    </source>
</evidence>
<dbReference type="Proteomes" id="UP001521785">
    <property type="component" value="Unassembled WGS sequence"/>
</dbReference>
<evidence type="ECO:0000256" key="1">
    <source>
        <dbReference type="SAM" id="MobiDB-lite"/>
    </source>
</evidence>
<organism evidence="2 3">
    <name type="scientific">Paraconiothyrium brasiliense</name>
    <dbReference type="NCBI Taxonomy" id="300254"/>
    <lineage>
        <taxon>Eukaryota</taxon>
        <taxon>Fungi</taxon>
        <taxon>Dikarya</taxon>
        <taxon>Ascomycota</taxon>
        <taxon>Pezizomycotina</taxon>
        <taxon>Dothideomycetes</taxon>
        <taxon>Pleosporomycetidae</taxon>
        <taxon>Pleosporales</taxon>
        <taxon>Massarineae</taxon>
        <taxon>Didymosphaeriaceae</taxon>
        <taxon>Paraconiothyrium</taxon>
    </lineage>
</organism>
<comment type="caution">
    <text evidence="2">The sequence shown here is derived from an EMBL/GenBank/DDBJ whole genome shotgun (WGS) entry which is preliminary data.</text>
</comment>
<gene>
    <name evidence="2" type="ORF">SLS60_001482</name>
</gene>
<feature type="compositionally biased region" description="Basic residues" evidence="1">
    <location>
        <begin position="17"/>
        <end position="27"/>
    </location>
</feature>
<keyword evidence="3" id="KW-1185">Reference proteome</keyword>
<evidence type="ECO:0000313" key="3">
    <source>
        <dbReference type="Proteomes" id="UP001521785"/>
    </source>
</evidence>
<accession>A0ABR3S969</accession>
<proteinExistence type="predicted"/>
<name>A0ABR3S969_9PLEO</name>
<reference evidence="2 3" key="1">
    <citation type="submission" date="2024-02" db="EMBL/GenBank/DDBJ databases">
        <title>De novo assembly and annotation of 12 fungi associated with fruit tree decline syndrome in Ontario, Canada.</title>
        <authorList>
            <person name="Sulman M."/>
            <person name="Ellouze W."/>
            <person name="Ilyukhin E."/>
        </authorList>
    </citation>
    <scope>NUCLEOTIDE SEQUENCE [LARGE SCALE GENOMIC DNA]</scope>
    <source>
        <strain evidence="2 3">M42-189</strain>
    </source>
</reference>
<evidence type="ECO:0008006" key="4">
    <source>
        <dbReference type="Google" id="ProtNLM"/>
    </source>
</evidence>
<dbReference type="EMBL" id="JAKJXO020000001">
    <property type="protein sequence ID" value="KAL1613250.1"/>
    <property type="molecule type" value="Genomic_DNA"/>
</dbReference>
<protein>
    <recommendedName>
        <fullName evidence="4">RING-type domain-containing protein</fullName>
    </recommendedName>
</protein>